<organism evidence="1 2">
    <name type="scientific">Durusdinium trenchii</name>
    <dbReference type="NCBI Taxonomy" id="1381693"/>
    <lineage>
        <taxon>Eukaryota</taxon>
        <taxon>Sar</taxon>
        <taxon>Alveolata</taxon>
        <taxon>Dinophyceae</taxon>
        <taxon>Suessiales</taxon>
        <taxon>Symbiodiniaceae</taxon>
        <taxon>Durusdinium</taxon>
    </lineage>
</organism>
<proteinExistence type="predicted"/>
<gene>
    <name evidence="1" type="ORF">CCMP2556_LOCUS14294</name>
</gene>
<name>A0ABP0K2L4_9DINO</name>
<protein>
    <submittedName>
        <fullName evidence="1">Uncharacterized protein</fullName>
    </submittedName>
</protein>
<dbReference type="EMBL" id="CAXAMN010007269">
    <property type="protein sequence ID" value="CAK9021012.1"/>
    <property type="molecule type" value="Genomic_DNA"/>
</dbReference>
<reference evidence="1 2" key="1">
    <citation type="submission" date="2024-02" db="EMBL/GenBank/DDBJ databases">
        <authorList>
            <person name="Chen Y."/>
            <person name="Shah S."/>
            <person name="Dougan E. K."/>
            <person name="Thang M."/>
            <person name="Chan C."/>
        </authorList>
    </citation>
    <scope>NUCLEOTIDE SEQUENCE [LARGE SCALE GENOMIC DNA]</scope>
</reference>
<dbReference type="Proteomes" id="UP001642484">
    <property type="component" value="Unassembled WGS sequence"/>
</dbReference>
<sequence>MAVRTQEEMCRHFLPILRDKGTRIKKNGMRLARPARPNEEVLTIVNGEVVARTNATHSGSMVIRQDGESADHEFYLLDPAKFAKNYDLPGIDPWTPL</sequence>
<accession>A0ABP0K2L4</accession>
<evidence type="ECO:0000313" key="1">
    <source>
        <dbReference type="EMBL" id="CAK9021012.1"/>
    </source>
</evidence>
<evidence type="ECO:0000313" key="2">
    <source>
        <dbReference type="Proteomes" id="UP001642484"/>
    </source>
</evidence>
<keyword evidence="2" id="KW-1185">Reference proteome</keyword>
<comment type="caution">
    <text evidence="1">The sequence shown here is derived from an EMBL/GenBank/DDBJ whole genome shotgun (WGS) entry which is preliminary data.</text>
</comment>